<dbReference type="InterPro" id="IPR052895">
    <property type="entry name" value="HetReg/Transcr_Mod"/>
</dbReference>
<dbReference type="RefSeq" id="XP_008731806.1">
    <property type="nucleotide sequence ID" value="XM_008733584.1"/>
</dbReference>
<evidence type="ECO:0000313" key="3">
    <source>
        <dbReference type="Proteomes" id="UP000030678"/>
    </source>
</evidence>
<evidence type="ECO:0000313" key="2">
    <source>
        <dbReference type="EMBL" id="ETI19447.1"/>
    </source>
</evidence>
<dbReference type="Pfam" id="PF06985">
    <property type="entry name" value="HET"/>
    <property type="match status" value="1"/>
</dbReference>
<feature type="domain" description="Heterokaryon incompatibility" evidence="1">
    <location>
        <begin position="10"/>
        <end position="172"/>
    </location>
</feature>
<dbReference type="OrthoDB" id="2157530at2759"/>
<protein>
    <recommendedName>
        <fullName evidence="1">Heterokaryon incompatibility domain-containing protein</fullName>
    </recommendedName>
</protein>
<dbReference type="VEuPathDB" id="FungiDB:G647_09281"/>
<name>V9D0F9_9EURO</name>
<dbReference type="PANTHER" id="PTHR24148:SF64">
    <property type="entry name" value="HETEROKARYON INCOMPATIBILITY DOMAIN-CONTAINING PROTEIN"/>
    <property type="match status" value="1"/>
</dbReference>
<accession>V9D0F9</accession>
<evidence type="ECO:0000259" key="1">
    <source>
        <dbReference type="Pfam" id="PF06985"/>
    </source>
</evidence>
<dbReference type="Proteomes" id="UP000030678">
    <property type="component" value="Unassembled WGS sequence"/>
</dbReference>
<dbReference type="GeneID" id="19987774"/>
<reference evidence="2 3" key="1">
    <citation type="submission" date="2013-03" db="EMBL/GenBank/DDBJ databases">
        <title>The Genome Sequence of Cladophialophora carrionii CBS 160.54.</title>
        <authorList>
            <consortium name="The Broad Institute Genomics Platform"/>
            <person name="Cuomo C."/>
            <person name="de Hoog S."/>
            <person name="Gorbushina A."/>
            <person name="Walker B."/>
            <person name="Young S.K."/>
            <person name="Zeng Q."/>
            <person name="Gargeya S."/>
            <person name="Fitzgerald M."/>
            <person name="Haas B."/>
            <person name="Abouelleil A."/>
            <person name="Allen A.W."/>
            <person name="Alvarado L."/>
            <person name="Arachchi H.M."/>
            <person name="Berlin A.M."/>
            <person name="Chapman S.B."/>
            <person name="Gainer-Dewar J."/>
            <person name="Goldberg J."/>
            <person name="Griggs A."/>
            <person name="Gujja S."/>
            <person name="Hansen M."/>
            <person name="Howarth C."/>
            <person name="Imamovic A."/>
            <person name="Ireland A."/>
            <person name="Larimer J."/>
            <person name="McCowan C."/>
            <person name="Murphy C."/>
            <person name="Pearson M."/>
            <person name="Poon T.W."/>
            <person name="Priest M."/>
            <person name="Roberts A."/>
            <person name="Saif S."/>
            <person name="Shea T."/>
            <person name="Sisk P."/>
            <person name="Sykes S."/>
            <person name="Wortman J."/>
            <person name="Nusbaum C."/>
            <person name="Birren B."/>
        </authorList>
    </citation>
    <scope>NUCLEOTIDE SEQUENCE [LARGE SCALE GENOMIC DNA]</scope>
    <source>
        <strain evidence="2 3">CBS 160.54</strain>
    </source>
</reference>
<dbReference type="HOGENOM" id="CLU_004184_7_4_1"/>
<organism evidence="2 3">
    <name type="scientific">Cladophialophora carrionii CBS 160.54</name>
    <dbReference type="NCBI Taxonomy" id="1279043"/>
    <lineage>
        <taxon>Eukaryota</taxon>
        <taxon>Fungi</taxon>
        <taxon>Dikarya</taxon>
        <taxon>Ascomycota</taxon>
        <taxon>Pezizomycotina</taxon>
        <taxon>Eurotiomycetes</taxon>
        <taxon>Chaetothyriomycetidae</taxon>
        <taxon>Chaetothyriales</taxon>
        <taxon>Herpotrichiellaceae</taxon>
        <taxon>Cladophialophora</taxon>
    </lineage>
</organism>
<dbReference type="InterPro" id="IPR010730">
    <property type="entry name" value="HET"/>
</dbReference>
<dbReference type="PANTHER" id="PTHR24148">
    <property type="entry name" value="ANKYRIN REPEAT DOMAIN-CONTAINING PROTEIN 39 HOMOLOG-RELATED"/>
    <property type="match status" value="1"/>
</dbReference>
<dbReference type="AlphaFoldDB" id="V9D0F9"/>
<proteinExistence type="predicted"/>
<gene>
    <name evidence="2" type="ORF">G647_09281</name>
</gene>
<sequence>MSRAQPITAYTAISYVWGDTSDAVKLQIAIDGRPARISPNLHSALVRLRDHSSSRFLWADALCIDQMPDAAGLAEKEQQVGNMDRTFSKAEHVMIDLGSTPAPEVLAVLDRFFSIPDERWEESRRIVATENFKSSFQYLAPFDLPGVQHDFWPAFAEFMQRPWFSRVWIIQEYALAAQSTFLIGTDTRPGPYLARGFLRALQYMLFLYHSDRRDPVDEKPNARLARVVWDVDQPYTAVLLIDEARRSRPQGLPLSTLLWRTKRFHATNPRDKVYAVFGLVDDAARVKDEIPIDYQSDDTHPLGAQVARYLVRTGNGAYLLYNCLGVRNEPPHPSWELVLTAPTRDGFAELYKPTGQLDHDVYQASGPTRFTCRWQDVAASASPTATTTKPMAASHLLLQVCIVDEITSLGPALPHISTMTHADLASNSSWFPQAWEWMCSVHASHSCPPQLHLQPQPQAAAPRGSMPPLLDFTLQCWQTAIADLIIPPEGEGRGYVRATKHAPSTARLCLEAIDNTARHASCVRRNVEHEFRSTMPLDGRFEAYVYTLSESFVYAFGRRLAVTRRRRFTCCVPREAEDGDVVCIVLGCPMPFVLRRVVTAAAAGGGGGGGGGGGAGAGGRAASTATATAGRVSYRIVGSCYVHGLMDGEALTADYWKEEEIEVR</sequence>
<dbReference type="EMBL" id="KB822710">
    <property type="protein sequence ID" value="ETI19447.1"/>
    <property type="molecule type" value="Genomic_DNA"/>
</dbReference>